<gene>
    <name evidence="20" type="ORF">GTZ99_15815</name>
</gene>
<evidence type="ECO:0000256" key="6">
    <source>
        <dbReference type="ARBA" id="ARBA00012487"/>
    </source>
</evidence>
<evidence type="ECO:0000256" key="19">
    <source>
        <dbReference type="SAM" id="Phobius"/>
    </source>
</evidence>
<dbReference type="InterPro" id="IPR000374">
    <property type="entry name" value="PC_trans"/>
</dbReference>
<feature type="transmembrane region" description="Helical" evidence="19">
    <location>
        <begin position="215"/>
        <end position="235"/>
    </location>
</feature>
<name>A0ABW9XHQ0_9SPHN</name>
<proteinExistence type="inferred from homology"/>
<comment type="similarity">
    <text evidence="5 18">Belongs to the CDS family.</text>
</comment>
<dbReference type="EMBL" id="JAAAPO010000008">
    <property type="protein sequence ID" value="NBC38021.1"/>
    <property type="molecule type" value="Genomic_DNA"/>
</dbReference>
<accession>A0ABW9XHQ0</accession>
<dbReference type="GO" id="GO:0016779">
    <property type="term" value="F:nucleotidyltransferase activity"/>
    <property type="evidence" value="ECO:0007669"/>
    <property type="project" value="UniProtKB-KW"/>
</dbReference>
<reference evidence="21" key="1">
    <citation type="submission" date="2020-01" db="EMBL/GenBank/DDBJ databases">
        <title>Sphingomonas sp. strain CSW-10.</title>
        <authorList>
            <person name="Chen W.-M."/>
        </authorList>
    </citation>
    <scope>NUCLEOTIDE SEQUENCE [LARGE SCALE GENOMIC DNA]</scope>
    <source>
        <strain evidence="21">FSY-8</strain>
    </source>
</reference>
<comment type="catalytic activity">
    <reaction evidence="1 18">
        <text>a 1,2-diacyl-sn-glycero-3-phosphate + CTP + H(+) = a CDP-1,2-diacyl-sn-glycerol + diphosphate</text>
        <dbReference type="Rhea" id="RHEA:16229"/>
        <dbReference type="ChEBI" id="CHEBI:15378"/>
        <dbReference type="ChEBI" id="CHEBI:33019"/>
        <dbReference type="ChEBI" id="CHEBI:37563"/>
        <dbReference type="ChEBI" id="CHEBI:58332"/>
        <dbReference type="ChEBI" id="CHEBI:58608"/>
        <dbReference type="EC" id="2.7.7.41"/>
    </reaction>
</comment>
<evidence type="ECO:0000256" key="15">
    <source>
        <dbReference type="ARBA" id="ARBA00023136"/>
    </source>
</evidence>
<evidence type="ECO:0000256" key="4">
    <source>
        <dbReference type="ARBA" id="ARBA00005189"/>
    </source>
</evidence>
<keyword evidence="9" id="KW-0444">Lipid biosynthesis</keyword>
<dbReference type="Proteomes" id="UP000753724">
    <property type="component" value="Unassembled WGS sequence"/>
</dbReference>
<sequence length="239" mass="25633">MGAPPKKNADLKARTLSAIVMVAVAGGALWLGGYVWMAFVLLVSAGVCWEWSRLAQAIAQSWWSRLLWLIFAVVYVGLAAEMLLMLRAWSIAPVLGIVLAVIGTDIGAYFAGRTFGGPKIAPRISPSKTWSGLAGGMLGSAAMLAVMFYVTYRQEAAALGRFGFGETPVYHWQPAVLYGPLIAVIAQIGDFFESWMKRRAGVKDSSRLIPGHGGLFDRVDGLLAVLFVLGLMVLAGRGL</sequence>
<evidence type="ECO:0000256" key="7">
    <source>
        <dbReference type="ARBA" id="ARBA00019373"/>
    </source>
</evidence>
<keyword evidence="17" id="KW-1208">Phospholipid metabolism</keyword>
<dbReference type="PANTHER" id="PTHR46382">
    <property type="entry name" value="PHOSPHATIDATE CYTIDYLYLTRANSFERASE"/>
    <property type="match status" value="1"/>
</dbReference>
<comment type="pathway">
    <text evidence="4">Lipid metabolism.</text>
</comment>
<keyword evidence="13 19" id="KW-1133">Transmembrane helix</keyword>
<feature type="transmembrane region" description="Helical" evidence="19">
    <location>
        <begin position="132"/>
        <end position="152"/>
    </location>
</feature>
<protein>
    <recommendedName>
        <fullName evidence="7 18">Phosphatidate cytidylyltransferase</fullName>
        <ecNumber evidence="6 18">2.7.7.41</ecNumber>
    </recommendedName>
</protein>
<comment type="pathway">
    <text evidence="3 18">Phospholipid metabolism; CDP-diacylglycerol biosynthesis; CDP-diacylglycerol from sn-glycerol 3-phosphate: step 3/3.</text>
</comment>
<keyword evidence="15 19" id="KW-0472">Membrane</keyword>
<keyword evidence="8" id="KW-1003">Cell membrane</keyword>
<evidence type="ECO:0000256" key="3">
    <source>
        <dbReference type="ARBA" id="ARBA00005119"/>
    </source>
</evidence>
<evidence type="ECO:0000256" key="5">
    <source>
        <dbReference type="ARBA" id="ARBA00010185"/>
    </source>
</evidence>
<evidence type="ECO:0000313" key="20">
    <source>
        <dbReference type="EMBL" id="NBC38021.1"/>
    </source>
</evidence>
<dbReference type="Pfam" id="PF01148">
    <property type="entry name" value="CTP_transf_1"/>
    <property type="match status" value="1"/>
</dbReference>
<evidence type="ECO:0000256" key="2">
    <source>
        <dbReference type="ARBA" id="ARBA00004651"/>
    </source>
</evidence>
<evidence type="ECO:0000256" key="10">
    <source>
        <dbReference type="ARBA" id="ARBA00022679"/>
    </source>
</evidence>
<dbReference type="PANTHER" id="PTHR46382:SF1">
    <property type="entry name" value="PHOSPHATIDATE CYTIDYLYLTRANSFERASE"/>
    <property type="match status" value="1"/>
</dbReference>
<keyword evidence="11 18" id="KW-0812">Transmembrane</keyword>
<evidence type="ECO:0000256" key="8">
    <source>
        <dbReference type="ARBA" id="ARBA00022475"/>
    </source>
</evidence>
<evidence type="ECO:0000256" key="9">
    <source>
        <dbReference type="ARBA" id="ARBA00022516"/>
    </source>
</evidence>
<keyword evidence="10 18" id="KW-0808">Transferase</keyword>
<feature type="transmembrane region" description="Helical" evidence="19">
    <location>
        <begin position="91"/>
        <end position="111"/>
    </location>
</feature>
<keyword evidence="16" id="KW-0594">Phospholipid biosynthesis</keyword>
<evidence type="ECO:0000256" key="18">
    <source>
        <dbReference type="RuleBase" id="RU003938"/>
    </source>
</evidence>
<dbReference type="EC" id="2.7.7.41" evidence="6 18"/>
<evidence type="ECO:0000256" key="13">
    <source>
        <dbReference type="ARBA" id="ARBA00022989"/>
    </source>
</evidence>
<feature type="transmembrane region" description="Helical" evidence="19">
    <location>
        <begin position="172"/>
        <end position="195"/>
    </location>
</feature>
<feature type="transmembrane region" description="Helical" evidence="19">
    <location>
        <begin position="66"/>
        <end position="85"/>
    </location>
</feature>
<evidence type="ECO:0000256" key="17">
    <source>
        <dbReference type="ARBA" id="ARBA00023264"/>
    </source>
</evidence>
<evidence type="ECO:0000256" key="12">
    <source>
        <dbReference type="ARBA" id="ARBA00022695"/>
    </source>
</evidence>
<evidence type="ECO:0000256" key="1">
    <source>
        <dbReference type="ARBA" id="ARBA00001698"/>
    </source>
</evidence>
<keyword evidence="21" id="KW-1185">Reference proteome</keyword>
<evidence type="ECO:0000256" key="14">
    <source>
        <dbReference type="ARBA" id="ARBA00023098"/>
    </source>
</evidence>
<keyword evidence="12 18" id="KW-0548">Nucleotidyltransferase</keyword>
<evidence type="ECO:0000256" key="11">
    <source>
        <dbReference type="ARBA" id="ARBA00022692"/>
    </source>
</evidence>
<dbReference type="PROSITE" id="PS01315">
    <property type="entry name" value="CDS"/>
    <property type="match status" value="1"/>
</dbReference>
<comment type="caution">
    <text evidence="20">The sequence shown here is derived from an EMBL/GenBank/DDBJ whole genome shotgun (WGS) entry which is preliminary data.</text>
</comment>
<evidence type="ECO:0000256" key="16">
    <source>
        <dbReference type="ARBA" id="ARBA00023209"/>
    </source>
</evidence>
<keyword evidence="14" id="KW-0443">Lipid metabolism</keyword>
<evidence type="ECO:0000313" key="21">
    <source>
        <dbReference type="Proteomes" id="UP000753724"/>
    </source>
</evidence>
<organism evidence="20 21">
    <name type="scientific">Novosphingobium ovatum</name>
    <dbReference type="NCBI Taxonomy" id="1908523"/>
    <lineage>
        <taxon>Bacteria</taxon>
        <taxon>Pseudomonadati</taxon>
        <taxon>Pseudomonadota</taxon>
        <taxon>Alphaproteobacteria</taxon>
        <taxon>Sphingomonadales</taxon>
        <taxon>Sphingomonadaceae</taxon>
        <taxon>Novosphingobium</taxon>
    </lineage>
</organism>
<comment type="subcellular location">
    <subcellularLocation>
        <location evidence="2">Cell membrane</location>
        <topology evidence="2">Multi-pass membrane protein</topology>
    </subcellularLocation>
</comment>